<dbReference type="RefSeq" id="WP_073151526.1">
    <property type="nucleotide sequence ID" value="NZ_FQVL01000001.1"/>
</dbReference>
<dbReference type="STRING" id="112248.SAMN05444392_101555"/>
<dbReference type="AlphaFoldDB" id="A0A1M4TNV5"/>
<dbReference type="InterPro" id="IPR025989">
    <property type="entry name" value="Virulence_F_dom"/>
</dbReference>
<feature type="domain" description="Scaffold protein Nfu/NifU N-terminal" evidence="2">
    <location>
        <begin position="4"/>
        <end position="90"/>
    </location>
</feature>
<dbReference type="InterPro" id="IPR016024">
    <property type="entry name" value="ARM-type_fold"/>
</dbReference>
<evidence type="ECO:0000313" key="4">
    <source>
        <dbReference type="Proteomes" id="UP000184476"/>
    </source>
</evidence>
<reference evidence="3 4" key="1">
    <citation type="submission" date="2016-11" db="EMBL/GenBank/DDBJ databases">
        <authorList>
            <person name="Jaros S."/>
            <person name="Januszkiewicz K."/>
            <person name="Wedrychowicz H."/>
        </authorList>
    </citation>
    <scope>NUCLEOTIDE SEQUENCE [LARGE SCALE GENOMIC DNA]</scope>
    <source>
        <strain evidence="3 4">DSM 44666</strain>
    </source>
</reference>
<dbReference type="PANTHER" id="PTHR12697:SF37">
    <property type="entry name" value="CONSERVED VIRULENCE FACTOR C"/>
    <property type="match status" value="1"/>
</dbReference>
<keyword evidence="4" id="KW-1185">Reference proteome</keyword>
<accession>A0A1M4TNV5</accession>
<organism evidence="3 4">
    <name type="scientific">Seinonella peptonophila</name>
    <dbReference type="NCBI Taxonomy" id="112248"/>
    <lineage>
        <taxon>Bacteria</taxon>
        <taxon>Bacillati</taxon>
        <taxon>Bacillota</taxon>
        <taxon>Bacilli</taxon>
        <taxon>Bacillales</taxon>
        <taxon>Thermoactinomycetaceae</taxon>
        <taxon>Seinonella</taxon>
    </lineage>
</organism>
<dbReference type="EMBL" id="FQVL01000001">
    <property type="protein sequence ID" value="SHE45977.1"/>
    <property type="molecule type" value="Genomic_DNA"/>
</dbReference>
<dbReference type="Gene3D" id="1.25.10.10">
    <property type="entry name" value="Leucine-rich Repeat Variant"/>
    <property type="match status" value="1"/>
</dbReference>
<proteinExistence type="predicted"/>
<dbReference type="SMART" id="SM00932">
    <property type="entry name" value="Nfu_N"/>
    <property type="match status" value="1"/>
</dbReference>
<dbReference type="PANTHER" id="PTHR12697">
    <property type="entry name" value="PBS LYASE HEAT-LIKE PROTEIN"/>
    <property type="match status" value="1"/>
</dbReference>
<feature type="region of interest" description="Disordered" evidence="1">
    <location>
        <begin position="360"/>
        <end position="380"/>
    </location>
</feature>
<dbReference type="Pfam" id="PF08712">
    <property type="entry name" value="Nfu_N"/>
    <property type="match status" value="1"/>
</dbReference>
<dbReference type="SMART" id="SM00567">
    <property type="entry name" value="EZ_HEAT"/>
    <property type="match status" value="4"/>
</dbReference>
<dbReference type="InterPro" id="IPR014824">
    <property type="entry name" value="Nfu/NifU_N"/>
</dbReference>
<dbReference type="SUPFAM" id="SSF48371">
    <property type="entry name" value="ARM repeat"/>
    <property type="match status" value="1"/>
</dbReference>
<dbReference type="GO" id="GO:0016491">
    <property type="term" value="F:oxidoreductase activity"/>
    <property type="evidence" value="ECO:0007669"/>
    <property type="project" value="TreeGrafter"/>
</dbReference>
<dbReference type="InterPro" id="IPR004155">
    <property type="entry name" value="PBS_lyase_HEAT"/>
</dbReference>
<gene>
    <name evidence="3" type="ORF">SAMN05444392_101555</name>
</gene>
<protein>
    <submittedName>
        <fullName evidence="3">Scaffold protein Nfu/NifU N terminal</fullName>
    </submittedName>
</protein>
<feature type="compositionally biased region" description="Polar residues" evidence="1">
    <location>
        <begin position="364"/>
        <end position="380"/>
    </location>
</feature>
<dbReference type="SUPFAM" id="SSF110836">
    <property type="entry name" value="Hypothetical protein SAV1430"/>
    <property type="match status" value="1"/>
</dbReference>
<evidence type="ECO:0000259" key="2">
    <source>
        <dbReference type="SMART" id="SM00932"/>
    </source>
</evidence>
<name>A0A1M4TNV5_9BACL</name>
<dbReference type="OrthoDB" id="420201at2"/>
<dbReference type="InterPro" id="IPR011989">
    <property type="entry name" value="ARM-like"/>
</dbReference>
<dbReference type="InterPro" id="IPR036498">
    <property type="entry name" value="Nfu/NifU_N_sf"/>
</dbReference>
<dbReference type="Pfam" id="PF13769">
    <property type="entry name" value="Virulence_fact"/>
    <property type="match status" value="1"/>
</dbReference>
<dbReference type="Pfam" id="PF13646">
    <property type="entry name" value="HEAT_2"/>
    <property type="match status" value="1"/>
</dbReference>
<evidence type="ECO:0000256" key="1">
    <source>
        <dbReference type="SAM" id="MobiDB-lite"/>
    </source>
</evidence>
<dbReference type="Gene3D" id="3.30.1370.70">
    <property type="entry name" value="Scaffold protein Nfu/NifU, N-terminal domain"/>
    <property type="match status" value="1"/>
</dbReference>
<sequence>MKILSIEPTPSPNAMKLNLDQSLPEGKNLQFQKQEKDGAPDYLRRLLEIDGVTGVFQVLDFISLERHPKADWQQILSAARNALGDVEHRSTETDAKETEIDPSYLEITVEVQQLKGIPLQVKLRRSDEERRFGLSNRFTEAVLEVQKNVSNHIFERKWVVQRPRYGDLEQVGEQVVAELEATYNDTRLQQLIIRSAQQNVEPEPKMTLDQIKAAMDAPDWETRYRALDQLEPEPASMPVLERALKDQKMSIRRQAVVILGYFEDEIALPLLCQALTDSSPMVRRTAGDCLSDLGSPKAVPAMSDALSDRNKLVRWRAARFLFEVGDERAIPALQKALEDPEFEVRMQTQIALERIEKGEAASGTVWQQMTRSRQQANPEQ</sequence>
<dbReference type="Proteomes" id="UP000184476">
    <property type="component" value="Unassembled WGS sequence"/>
</dbReference>
<evidence type="ECO:0000313" key="3">
    <source>
        <dbReference type="EMBL" id="SHE45977.1"/>
    </source>
</evidence>